<evidence type="ECO:0000313" key="2">
    <source>
        <dbReference type="EMBL" id="CAI9558158.1"/>
    </source>
</evidence>
<gene>
    <name evidence="2" type="ORF">SPARVUS_LOCUS4850062</name>
</gene>
<organism evidence="2 3">
    <name type="scientific">Staurois parvus</name>
    <dbReference type="NCBI Taxonomy" id="386267"/>
    <lineage>
        <taxon>Eukaryota</taxon>
        <taxon>Metazoa</taxon>
        <taxon>Chordata</taxon>
        <taxon>Craniata</taxon>
        <taxon>Vertebrata</taxon>
        <taxon>Euteleostomi</taxon>
        <taxon>Amphibia</taxon>
        <taxon>Batrachia</taxon>
        <taxon>Anura</taxon>
        <taxon>Neobatrachia</taxon>
        <taxon>Ranoidea</taxon>
        <taxon>Ranidae</taxon>
        <taxon>Staurois</taxon>
    </lineage>
</organism>
<accession>A0ABN9CDL6</accession>
<dbReference type="Proteomes" id="UP001162483">
    <property type="component" value="Unassembled WGS sequence"/>
</dbReference>
<keyword evidence="3" id="KW-1185">Reference proteome</keyword>
<protein>
    <submittedName>
        <fullName evidence="2">Uncharacterized protein</fullName>
    </submittedName>
</protein>
<comment type="caution">
    <text evidence="2">The sequence shown here is derived from an EMBL/GenBank/DDBJ whole genome shotgun (WGS) entry which is preliminary data.</text>
</comment>
<evidence type="ECO:0000256" key="1">
    <source>
        <dbReference type="SAM" id="MobiDB-lite"/>
    </source>
</evidence>
<reference evidence="2" key="1">
    <citation type="submission" date="2023-05" db="EMBL/GenBank/DDBJ databases">
        <authorList>
            <person name="Stuckert A."/>
        </authorList>
    </citation>
    <scope>NUCLEOTIDE SEQUENCE</scope>
</reference>
<name>A0ABN9CDL6_9NEOB</name>
<dbReference type="EMBL" id="CATNWA010009503">
    <property type="protein sequence ID" value="CAI9558158.1"/>
    <property type="molecule type" value="Genomic_DNA"/>
</dbReference>
<feature type="region of interest" description="Disordered" evidence="1">
    <location>
        <begin position="1"/>
        <end position="52"/>
    </location>
</feature>
<evidence type="ECO:0000313" key="3">
    <source>
        <dbReference type="Proteomes" id="UP001162483"/>
    </source>
</evidence>
<sequence length="52" mass="5562">MQGLGRPDIANAGSRGSRKSMPKEGQGNQNKKKPMDSISEMLPSCTDGEINN</sequence>
<proteinExistence type="predicted"/>